<name>A0A7H1M8C6_9NEIS</name>
<dbReference type="KEGG" id="nmus:H7A79_0256"/>
<evidence type="ECO:0000313" key="1">
    <source>
        <dbReference type="EMBL" id="QNT57891.1"/>
    </source>
</evidence>
<reference evidence="1" key="1">
    <citation type="submission" date="2024-06" db="EMBL/GenBank/DDBJ databases">
        <title>Complete Genome Sequence of mouse commensal type strain Neisseria musculi.</title>
        <authorList>
            <person name="Thapa E."/>
            <person name="Aluvathingal J."/>
            <person name="Nadendla S."/>
            <person name="Mehta A."/>
            <person name="Tettelin H."/>
            <person name="Weyand N.J."/>
        </authorList>
    </citation>
    <scope>NUCLEOTIDE SEQUENCE</scope>
    <source>
        <strain evidence="1">NW831</strain>
    </source>
</reference>
<protein>
    <submittedName>
        <fullName evidence="1">Lipopolysaccharide heptosyltransferase I</fullName>
    </submittedName>
</protein>
<dbReference type="RefSeq" id="WP_187000827.1">
    <property type="nucleotide sequence ID" value="NZ_CP060414.2"/>
</dbReference>
<dbReference type="Proteomes" id="UP000516412">
    <property type="component" value="Chromosome"/>
</dbReference>
<dbReference type="EMBL" id="CP060414">
    <property type="protein sequence ID" value="QNT57891.1"/>
    <property type="molecule type" value="Genomic_DNA"/>
</dbReference>
<accession>A0A7H1M8C6</accession>
<dbReference type="AlphaFoldDB" id="A0A7H1M8C6"/>
<keyword evidence="2" id="KW-1185">Reference proteome</keyword>
<gene>
    <name evidence="1" type="ORF">H7A79_0256</name>
</gene>
<proteinExistence type="predicted"/>
<evidence type="ECO:0000313" key="2">
    <source>
        <dbReference type="Proteomes" id="UP000516412"/>
    </source>
</evidence>
<sequence length="88" mass="9998">MLIETAPIVRTIKVSAGYTPPQTGYPHYRLLPVQTEAGRFYCLLFYVSAADYLIIEPKIKRHLAVRKLAEFLKTATYPVYETVYGASL</sequence>
<organism evidence="1 2">
    <name type="scientific">Neisseria musculi</name>
    <dbReference type="NCBI Taxonomy" id="1815583"/>
    <lineage>
        <taxon>Bacteria</taxon>
        <taxon>Pseudomonadati</taxon>
        <taxon>Pseudomonadota</taxon>
        <taxon>Betaproteobacteria</taxon>
        <taxon>Neisseriales</taxon>
        <taxon>Neisseriaceae</taxon>
        <taxon>Neisseria</taxon>
    </lineage>
</organism>